<keyword evidence="9 12" id="KW-0653">Protein transport</keyword>
<comment type="subcellular location">
    <subcellularLocation>
        <location evidence="2">Cell inner membrane</location>
        <topology evidence="2">Single-pass type II membrane protein</topology>
    </subcellularLocation>
    <subcellularLocation>
        <location evidence="12">Cell membrane</location>
        <topology evidence="12">Single-pass type II membrane protein</topology>
    </subcellularLocation>
</comment>
<evidence type="ECO:0000256" key="6">
    <source>
        <dbReference type="ARBA" id="ARBA00022475"/>
    </source>
</evidence>
<dbReference type="InterPro" id="IPR003400">
    <property type="entry name" value="ExbD"/>
</dbReference>
<accession>A0A2P6M7I7</accession>
<proteinExistence type="inferred from homology"/>
<dbReference type="Gene3D" id="3.30.420.270">
    <property type="match status" value="1"/>
</dbReference>
<comment type="caution">
    <text evidence="15">The sequence shown here is derived from an EMBL/GenBank/DDBJ whole genome shotgun (WGS) entry which is preliminary data.</text>
</comment>
<evidence type="ECO:0000313" key="15">
    <source>
        <dbReference type="EMBL" id="PRH81956.1"/>
    </source>
</evidence>
<evidence type="ECO:0000256" key="11">
    <source>
        <dbReference type="ARBA" id="ARBA00023136"/>
    </source>
</evidence>
<evidence type="ECO:0000256" key="8">
    <source>
        <dbReference type="ARBA" id="ARBA00022692"/>
    </source>
</evidence>
<evidence type="ECO:0000256" key="1">
    <source>
        <dbReference type="ARBA" id="ARBA00003540"/>
    </source>
</evidence>
<evidence type="ECO:0000256" key="2">
    <source>
        <dbReference type="ARBA" id="ARBA00004249"/>
    </source>
</evidence>
<feature type="region of interest" description="Disordered" evidence="13">
    <location>
        <begin position="46"/>
        <end position="66"/>
    </location>
</feature>
<dbReference type="Pfam" id="PF02472">
    <property type="entry name" value="ExbD"/>
    <property type="match status" value="1"/>
</dbReference>
<keyword evidence="16" id="KW-1185">Reference proteome</keyword>
<gene>
    <name evidence="15" type="ORF">C6N40_10215</name>
</gene>
<sequence>MAFSSNSGAGPMADINVTPLVDVMLVLLIIFMVTAPALSYQIQVDLPQRTSNPPPPPKDPPEPIRLRIDAGGTVTWNGTPIPMSTLQSALEVEVERAAGDITRQPTVEIETDMDAQYEALAKVLSRTKNAGMAKIAFVEPERR</sequence>
<name>A0A2P6M7I7_9GAMM</name>
<evidence type="ECO:0000256" key="3">
    <source>
        <dbReference type="ARBA" id="ARBA00005811"/>
    </source>
</evidence>
<organism evidence="15 16">
    <name type="scientific">Arenimonas caeni</name>
    <dbReference type="NCBI Taxonomy" id="2058085"/>
    <lineage>
        <taxon>Bacteria</taxon>
        <taxon>Pseudomonadati</taxon>
        <taxon>Pseudomonadota</taxon>
        <taxon>Gammaproteobacteria</taxon>
        <taxon>Lysobacterales</taxon>
        <taxon>Lysobacteraceae</taxon>
        <taxon>Arenimonas</taxon>
    </lineage>
</organism>
<comment type="function">
    <text evidence="1">Involved in the TonB-dependent energy-dependent transport of various receptor-bound substrates.</text>
</comment>
<dbReference type="GO" id="GO:0005886">
    <property type="term" value="C:plasma membrane"/>
    <property type="evidence" value="ECO:0007669"/>
    <property type="project" value="UniProtKB-SubCell"/>
</dbReference>
<dbReference type="AlphaFoldDB" id="A0A2P6M7I7"/>
<evidence type="ECO:0000256" key="4">
    <source>
        <dbReference type="ARBA" id="ARBA00011471"/>
    </source>
</evidence>
<keyword evidence="6" id="KW-1003">Cell membrane</keyword>
<reference evidence="15 16" key="1">
    <citation type="submission" date="2018-03" db="EMBL/GenBank/DDBJ databases">
        <title>Arenimonas caeni sp. nov., isolated from activated sludge.</title>
        <authorList>
            <person name="Liu H."/>
        </authorList>
    </citation>
    <scope>NUCLEOTIDE SEQUENCE [LARGE SCALE GENOMIC DNA]</scope>
    <source>
        <strain evidence="16">z29</strain>
    </source>
</reference>
<evidence type="ECO:0000313" key="16">
    <source>
        <dbReference type="Proteomes" id="UP000241736"/>
    </source>
</evidence>
<dbReference type="RefSeq" id="WP_106990921.1">
    <property type="nucleotide sequence ID" value="NZ_JAVEVW010000010.1"/>
</dbReference>
<keyword evidence="8 12" id="KW-0812">Transmembrane</keyword>
<evidence type="ECO:0000256" key="13">
    <source>
        <dbReference type="SAM" id="MobiDB-lite"/>
    </source>
</evidence>
<protein>
    <submittedName>
        <fullName evidence="15">Biopolymer transporter ExbD</fullName>
    </submittedName>
</protein>
<comment type="subunit">
    <text evidence="4">The accessory proteins ExbB and ExbD seem to form a complex with TonB.</text>
</comment>
<evidence type="ECO:0000256" key="9">
    <source>
        <dbReference type="ARBA" id="ARBA00022927"/>
    </source>
</evidence>
<feature type="transmembrane region" description="Helical" evidence="14">
    <location>
        <begin position="20"/>
        <end position="40"/>
    </location>
</feature>
<evidence type="ECO:0000256" key="5">
    <source>
        <dbReference type="ARBA" id="ARBA00022448"/>
    </source>
</evidence>
<keyword evidence="10 14" id="KW-1133">Transmembrane helix</keyword>
<dbReference type="PANTHER" id="PTHR30558:SF12">
    <property type="entry name" value="BIOPOLYMER TRANSPORT PROTEIN EXBD"/>
    <property type="match status" value="1"/>
</dbReference>
<dbReference type="GO" id="GO:0015031">
    <property type="term" value="P:protein transport"/>
    <property type="evidence" value="ECO:0007669"/>
    <property type="project" value="UniProtKB-KW"/>
</dbReference>
<dbReference type="Proteomes" id="UP000241736">
    <property type="component" value="Unassembled WGS sequence"/>
</dbReference>
<keyword evidence="5 12" id="KW-0813">Transport</keyword>
<keyword evidence="7" id="KW-0997">Cell inner membrane</keyword>
<evidence type="ECO:0000256" key="12">
    <source>
        <dbReference type="RuleBase" id="RU003879"/>
    </source>
</evidence>
<dbReference type="GO" id="GO:0022857">
    <property type="term" value="F:transmembrane transporter activity"/>
    <property type="evidence" value="ECO:0007669"/>
    <property type="project" value="InterPro"/>
</dbReference>
<dbReference type="PANTHER" id="PTHR30558">
    <property type="entry name" value="EXBD MEMBRANE COMPONENT OF PMF-DRIVEN MACROMOLECULE IMPORT SYSTEM"/>
    <property type="match status" value="1"/>
</dbReference>
<dbReference type="OrthoDB" id="9798629at2"/>
<evidence type="ECO:0000256" key="10">
    <source>
        <dbReference type="ARBA" id="ARBA00022989"/>
    </source>
</evidence>
<dbReference type="EMBL" id="PVLF01000015">
    <property type="protein sequence ID" value="PRH81956.1"/>
    <property type="molecule type" value="Genomic_DNA"/>
</dbReference>
<evidence type="ECO:0000256" key="7">
    <source>
        <dbReference type="ARBA" id="ARBA00022519"/>
    </source>
</evidence>
<keyword evidence="11 14" id="KW-0472">Membrane</keyword>
<evidence type="ECO:0000256" key="14">
    <source>
        <dbReference type="SAM" id="Phobius"/>
    </source>
</evidence>
<comment type="similarity">
    <text evidence="3 12">Belongs to the ExbD/TolR family.</text>
</comment>